<evidence type="ECO:0000256" key="2">
    <source>
        <dbReference type="ARBA" id="ARBA00022833"/>
    </source>
</evidence>
<dbReference type="EMBL" id="GL377574">
    <property type="protein sequence ID" value="EFJ30973.1"/>
    <property type="molecule type" value="Genomic_DNA"/>
</dbReference>
<dbReference type="GO" id="GO:0042026">
    <property type="term" value="P:protein refolding"/>
    <property type="evidence" value="ECO:0000318"/>
    <property type="project" value="GO_Central"/>
</dbReference>
<dbReference type="GO" id="GO:0005737">
    <property type="term" value="C:cytoplasm"/>
    <property type="evidence" value="ECO:0000318"/>
    <property type="project" value="GO_Central"/>
</dbReference>
<dbReference type="InParanoid" id="D8R9Z0"/>
<keyword evidence="4" id="KW-0143">Chaperone</keyword>
<dbReference type="PANTHER" id="PTHR30111">
    <property type="entry name" value="33 KDA CHAPERONIN"/>
    <property type="match status" value="1"/>
</dbReference>
<dbReference type="InterPro" id="IPR016154">
    <property type="entry name" value="Heat_shock_Hsp33_C"/>
</dbReference>
<keyword evidence="3" id="KW-1015">Disulfide bond</keyword>
<evidence type="ECO:0000256" key="5">
    <source>
        <dbReference type="ARBA" id="ARBA00023284"/>
    </source>
</evidence>
<evidence type="ECO:0000313" key="6">
    <source>
        <dbReference type="EMBL" id="EFJ30973.1"/>
    </source>
</evidence>
<protein>
    <submittedName>
        <fullName evidence="6">Uncharacterized protein</fullName>
    </submittedName>
</protein>
<dbReference type="InterPro" id="IPR016153">
    <property type="entry name" value="Heat_shock_Hsp33_N"/>
</dbReference>
<dbReference type="PANTHER" id="PTHR30111:SF1">
    <property type="entry name" value="33 KDA CHAPERONIN"/>
    <property type="match status" value="1"/>
</dbReference>
<dbReference type="Pfam" id="PF01430">
    <property type="entry name" value="HSP33"/>
    <property type="match status" value="1"/>
</dbReference>
<dbReference type="STRING" id="88036.D8R9Z0"/>
<gene>
    <name evidence="6" type="ORF">SELMODRAFT_408785</name>
</gene>
<keyword evidence="1" id="KW-0963">Cytoplasm</keyword>
<keyword evidence="7" id="KW-1185">Reference proteome</keyword>
<organism evidence="7">
    <name type="scientific">Selaginella moellendorffii</name>
    <name type="common">Spikemoss</name>
    <dbReference type="NCBI Taxonomy" id="88036"/>
    <lineage>
        <taxon>Eukaryota</taxon>
        <taxon>Viridiplantae</taxon>
        <taxon>Streptophyta</taxon>
        <taxon>Embryophyta</taxon>
        <taxon>Tracheophyta</taxon>
        <taxon>Lycopodiopsida</taxon>
        <taxon>Selaginellales</taxon>
        <taxon>Selaginellaceae</taxon>
        <taxon>Selaginella</taxon>
    </lineage>
</organism>
<dbReference type="SUPFAM" id="SSF118352">
    <property type="entry name" value="HSP33 redox switch-like"/>
    <property type="match status" value="1"/>
</dbReference>
<evidence type="ECO:0000256" key="3">
    <source>
        <dbReference type="ARBA" id="ARBA00023157"/>
    </source>
</evidence>
<evidence type="ECO:0000256" key="4">
    <source>
        <dbReference type="ARBA" id="ARBA00023186"/>
    </source>
</evidence>
<proteinExistence type="predicted"/>
<dbReference type="KEGG" id="smo:SELMODRAFT_408785"/>
<name>D8R9Z0_SELML</name>
<accession>D8R9Z0</accession>
<dbReference type="GO" id="GO:0044183">
    <property type="term" value="F:protein folding chaperone"/>
    <property type="evidence" value="ECO:0000318"/>
    <property type="project" value="GO_Central"/>
</dbReference>
<reference evidence="6 7" key="1">
    <citation type="journal article" date="2011" name="Science">
        <title>The Selaginella genome identifies genetic changes associated with the evolution of vascular plants.</title>
        <authorList>
            <person name="Banks J.A."/>
            <person name="Nishiyama T."/>
            <person name="Hasebe M."/>
            <person name="Bowman J.L."/>
            <person name="Gribskov M."/>
            <person name="dePamphilis C."/>
            <person name="Albert V.A."/>
            <person name="Aono N."/>
            <person name="Aoyama T."/>
            <person name="Ambrose B.A."/>
            <person name="Ashton N.W."/>
            <person name="Axtell M.J."/>
            <person name="Barker E."/>
            <person name="Barker M.S."/>
            <person name="Bennetzen J.L."/>
            <person name="Bonawitz N.D."/>
            <person name="Chapple C."/>
            <person name="Cheng C."/>
            <person name="Correa L.G."/>
            <person name="Dacre M."/>
            <person name="DeBarry J."/>
            <person name="Dreyer I."/>
            <person name="Elias M."/>
            <person name="Engstrom E.M."/>
            <person name="Estelle M."/>
            <person name="Feng L."/>
            <person name="Finet C."/>
            <person name="Floyd S.K."/>
            <person name="Frommer W.B."/>
            <person name="Fujita T."/>
            <person name="Gramzow L."/>
            <person name="Gutensohn M."/>
            <person name="Harholt J."/>
            <person name="Hattori M."/>
            <person name="Heyl A."/>
            <person name="Hirai T."/>
            <person name="Hiwatashi Y."/>
            <person name="Ishikawa M."/>
            <person name="Iwata M."/>
            <person name="Karol K.G."/>
            <person name="Koehler B."/>
            <person name="Kolukisaoglu U."/>
            <person name="Kubo M."/>
            <person name="Kurata T."/>
            <person name="Lalonde S."/>
            <person name="Li K."/>
            <person name="Li Y."/>
            <person name="Litt A."/>
            <person name="Lyons E."/>
            <person name="Manning G."/>
            <person name="Maruyama T."/>
            <person name="Michael T.P."/>
            <person name="Mikami K."/>
            <person name="Miyazaki S."/>
            <person name="Morinaga S."/>
            <person name="Murata T."/>
            <person name="Mueller-Roeber B."/>
            <person name="Nelson D.R."/>
            <person name="Obara M."/>
            <person name="Oguri Y."/>
            <person name="Olmstead R.G."/>
            <person name="Onodera N."/>
            <person name="Petersen B.L."/>
            <person name="Pils B."/>
            <person name="Prigge M."/>
            <person name="Rensing S.A."/>
            <person name="Riano-Pachon D.M."/>
            <person name="Roberts A.W."/>
            <person name="Sato Y."/>
            <person name="Scheller H.V."/>
            <person name="Schulz B."/>
            <person name="Schulz C."/>
            <person name="Shakirov E.V."/>
            <person name="Shibagaki N."/>
            <person name="Shinohara N."/>
            <person name="Shippen D.E."/>
            <person name="Soerensen I."/>
            <person name="Sotooka R."/>
            <person name="Sugimoto N."/>
            <person name="Sugita M."/>
            <person name="Sumikawa N."/>
            <person name="Tanurdzic M."/>
            <person name="Theissen G."/>
            <person name="Ulvskov P."/>
            <person name="Wakazuki S."/>
            <person name="Weng J.K."/>
            <person name="Willats W.W."/>
            <person name="Wipf D."/>
            <person name="Wolf P.G."/>
            <person name="Yang L."/>
            <person name="Zimmer A.D."/>
            <person name="Zhu Q."/>
            <person name="Mitros T."/>
            <person name="Hellsten U."/>
            <person name="Loque D."/>
            <person name="Otillar R."/>
            <person name="Salamov A."/>
            <person name="Schmutz J."/>
            <person name="Shapiro H."/>
            <person name="Lindquist E."/>
            <person name="Lucas S."/>
            <person name="Rokhsar D."/>
            <person name="Grigoriev I.V."/>
        </authorList>
    </citation>
    <scope>NUCLEOTIDE SEQUENCE [LARGE SCALE GENOMIC DNA]</scope>
</reference>
<dbReference type="GO" id="GO:0051082">
    <property type="term" value="F:unfolded protein binding"/>
    <property type="evidence" value="ECO:0007669"/>
    <property type="project" value="InterPro"/>
</dbReference>
<dbReference type="Gene3D" id="3.55.30.10">
    <property type="entry name" value="Hsp33 domain"/>
    <property type="match status" value="1"/>
</dbReference>
<keyword evidence="2" id="KW-0862">Zinc</keyword>
<dbReference type="InterPro" id="IPR000397">
    <property type="entry name" value="Heat_shock_Hsp33"/>
</dbReference>
<keyword evidence="5" id="KW-0676">Redox-active center</keyword>
<dbReference type="HOGENOM" id="CLU_869868_0_0_1"/>
<sequence length="320" mass="35399">MALGELQRCWRSRSSGSDWFKLRSDPTLRIGERRVVSVTATSVVREAQRRFSTSRAATVILGQTLMATLLLHAIEAAAENIKITIAGSGGPLGGITAIGSNTGLVKGYVDFPRSDFPCLPNGLLDARGTLGERGNLTVTLHNSSWKRLKLFDTGVIGGLCNSLEEIYQKESRLILQKLGSFIPLLRLVFSLTSKEPSLVLEATFTSVSKMTLDRMAKNTRDLPKWNINADEICELLFQGIGRGETIRTINPRFGPCGLEMKQRILENEISSKGFWQIRQALKSKGYIEAFCDACGEEYRFTEDELGELIGKSISDSEEEE</sequence>
<evidence type="ECO:0000313" key="7">
    <source>
        <dbReference type="Proteomes" id="UP000001514"/>
    </source>
</evidence>
<dbReference type="Gramene" id="EFJ30973">
    <property type="protein sequence ID" value="EFJ30973"/>
    <property type="gene ID" value="SELMODRAFT_408785"/>
</dbReference>
<evidence type="ECO:0000256" key="1">
    <source>
        <dbReference type="ARBA" id="ARBA00022490"/>
    </source>
</evidence>
<dbReference type="SUPFAM" id="SSF64397">
    <property type="entry name" value="Hsp33 domain"/>
    <property type="match status" value="1"/>
</dbReference>
<dbReference type="Proteomes" id="UP000001514">
    <property type="component" value="Unassembled WGS sequence"/>
</dbReference>
<dbReference type="Gene3D" id="3.90.1280.10">
    <property type="entry name" value="HSP33 redox switch-like"/>
    <property type="match status" value="1"/>
</dbReference>
<dbReference type="AlphaFoldDB" id="D8R9Z0"/>